<accession>A0A316B5E7</accession>
<proteinExistence type="predicted"/>
<evidence type="ECO:0000313" key="1">
    <source>
        <dbReference type="EMBL" id="PWJ57857.1"/>
    </source>
</evidence>
<reference evidence="1 2" key="1">
    <citation type="submission" date="2018-03" db="EMBL/GenBank/DDBJ databases">
        <title>Genomic Encyclopedia of Archaeal and Bacterial Type Strains, Phase II (KMG-II): from individual species to whole genera.</title>
        <authorList>
            <person name="Goeker M."/>
        </authorList>
    </citation>
    <scope>NUCLEOTIDE SEQUENCE [LARGE SCALE GENOMIC DNA]</scope>
    <source>
        <strain evidence="1 2">DSM 100346</strain>
    </source>
</reference>
<dbReference type="AlphaFoldDB" id="A0A316B5E7"/>
<name>A0A316B5E7_9BACT</name>
<keyword evidence="2" id="KW-1185">Reference proteome</keyword>
<dbReference type="EMBL" id="QGDT01000005">
    <property type="protein sequence ID" value="PWJ57857.1"/>
    <property type="molecule type" value="Genomic_DNA"/>
</dbReference>
<dbReference type="Proteomes" id="UP000245880">
    <property type="component" value="Unassembled WGS sequence"/>
</dbReference>
<sequence length="44" mass="5197">MFLNFNKTKVFDSSAKLVIHFRGRIAQNYVLEFNFKFVAIKGKE</sequence>
<organism evidence="1 2">
    <name type="scientific">Dyadobacter jejuensis</name>
    <dbReference type="NCBI Taxonomy" id="1082580"/>
    <lineage>
        <taxon>Bacteria</taxon>
        <taxon>Pseudomonadati</taxon>
        <taxon>Bacteroidota</taxon>
        <taxon>Cytophagia</taxon>
        <taxon>Cytophagales</taxon>
        <taxon>Spirosomataceae</taxon>
        <taxon>Dyadobacter</taxon>
    </lineage>
</organism>
<gene>
    <name evidence="1" type="ORF">CLV98_10537</name>
</gene>
<comment type="caution">
    <text evidence="1">The sequence shown here is derived from an EMBL/GenBank/DDBJ whole genome shotgun (WGS) entry which is preliminary data.</text>
</comment>
<evidence type="ECO:0000313" key="2">
    <source>
        <dbReference type="Proteomes" id="UP000245880"/>
    </source>
</evidence>
<protein>
    <submittedName>
        <fullName evidence="1">Uncharacterized protein</fullName>
    </submittedName>
</protein>